<evidence type="ECO:0000313" key="3">
    <source>
        <dbReference type="Proteomes" id="UP001291309"/>
    </source>
</evidence>
<dbReference type="PANTHER" id="PTHR40396">
    <property type="entry name" value="ATPASE-LIKE PROTEIN"/>
    <property type="match status" value="1"/>
</dbReference>
<protein>
    <submittedName>
        <fullName evidence="2">AAA family ATPase</fullName>
    </submittedName>
</protein>
<proteinExistence type="predicted"/>
<comment type="caution">
    <text evidence="2">The sequence shown here is derived from an EMBL/GenBank/DDBJ whole genome shotgun (WGS) entry which is preliminary data.</text>
</comment>
<name>A0ABU5HEQ5_9BACT</name>
<dbReference type="SUPFAM" id="SSF52540">
    <property type="entry name" value="P-loop containing nucleoside triphosphate hydrolases"/>
    <property type="match status" value="1"/>
</dbReference>
<dbReference type="Proteomes" id="UP001291309">
    <property type="component" value="Unassembled WGS sequence"/>
</dbReference>
<evidence type="ECO:0000259" key="1">
    <source>
        <dbReference type="Pfam" id="PF13175"/>
    </source>
</evidence>
<dbReference type="RefSeq" id="WP_321549997.1">
    <property type="nucleotide sequence ID" value="NZ_JAXIVS010000014.1"/>
</dbReference>
<dbReference type="Gene3D" id="3.40.50.300">
    <property type="entry name" value="P-loop containing nucleotide triphosphate hydrolases"/>
    <property type="match status" value="1"/>
</dbReference>
<sequence length="287" mass="32402">MIRSVRFENFRCLREVELPLEPLTVLVGPQASGKTAVLDGLDFQPGCDVKDYWRQEETGRPVVEWRYENGRRMRVEYPLRALDSTPMQGHTLQALALDLAAMREEGRGGRSPVLNRTGDNLSEVFAALPPEARQRVVEELCRLVPTVGGVELREGKGRTQRLRFRDAWREDLWISPDRVGDTVLVLLAYLVLPYQRPPPDVLTVDMPERGLPPWLLGDVMAWLRGMTTGKLGGEPVQVVLATSSPELLEHVSPEEVRVFSREPEDGSVRVSASPEDVADWRQRLAMM</sequence>
<dbReference type="InterPro" id="IPR027417">
    <property type="entry name" value="P-loop_NTPase"/>
</dbReference>
<accession>A0ABU5HEQ5</accession>
<dbReference type="Pfam" id="PF13175">
    <property type="entry name" value="AAA_15"/>
    <property type="match status" value="1"/>
</dbReference>
<dbReference type="EMBL" id="JAXIVS010000014">
    <property type="protein sequence ID" value="MDY7231283.1"/>
    <property type="molecule type" value="Genomic_DNA"/>
</dbReference>
<dbReference type="InterPro" id="IPR041685">
    <property type="entry name" value="AAA_GajA/Old/RecF-like"/>
</dbReference>
<gene>
    <name evidence="2" type="ORF">SYV04_33140</name>
</gene>
<dbReference type="PANTHER" id="PTHR40396:SF1">
    <property type="entry name" value="ATPASE AAA-TYPE CORE DOMAIN-CONTAINING PROTEIN"/>
    <property type="match status" value="1"/>
</dbReference>
<keyword evidence="3" id="KW-1185">Reference proteome</keyword>
<evidence type="ECO:0000313" key="2">
    <source>
        <dbReference type="EMBL" id="MDY7231283.1"/>
    </source>
</evidence>
<feature type="domain" description="Endonuclease GajA/Old nuclease/RecF-like AAA" evidence="1">
    <location>
        <begin position="1"/>
        <end position="42"/>
    </location>
</feature>
<reference evidence="2 3" key="1">
    <citation type="submission" date="2023-12" db="EMBL/GenBank/DDBJ databases">
        <title>the genome sequence of Hyalangium sp. s54d21.</title>
        <authorList>
            <person name="Zhang X."/>
        </authorList>
    </citation>
    <scope>NUCLEOTIDE SEQUENCE [LARGE SCALE GENOMIC DNA]</scope>
    <source>
        <strain evidence="3">s54d21</strain>
    </source>
</reference>
<organism evidence="2 3">
    <name type="scientific">Hyalangium rubrum</name>
    <dbReference type="NCBI Taxonomy" id="3103134"/>
    <lineage>
        <taxon>Bacteria</taxon>
        <taxon>Pseudomonadati</taxon>
        <taxon>Myxococcota</taxon>
        <taxon>Myxococcia</taxon>
        <taxon>Myxococcales</taxon>
        <taxon>Cystobacterineae</taxon>
        <taxon>Archangiaceae</taxon>
        <taxon>Hyalangium</taxon>
    </lineage>
</organism>